<dbReference type="InterPro" id="IPR015655">
    <property type="entry name" value="PP2C"/>
</dbReference>
<evidence type="ECO:0000256" key="4">
    <source>
        <dbReference type="ARBA" id="ARBA00022912"/>
    </source>
</evidence>
<dbReference type="PROSITE" id="PS51746">
    <property type="entry name" value="PPM_2"/>
    <property type="match status" value="1"/>
</dbReference>
<dbReference type="GO" id="GO:0016020">
    <property type="term" value="C:membrane"/>
    <property type="evidence" value="ECO:0007669"/>
    <property type="project" value="UniProtKB-SubCell"/>
</dbReference>
<evidence type="ECO:0000256" key="5">
    <source>
        <dbReference type="RuleBase" id="RU003465"/>
    </source>
</evidence>
<evidence type="ECO:0000256" key="6">
    <source>
        <dbReference type="SAM" id="MobiDB-lite"/>
    </source>
</evidence>
<protein>
    <recommendedName>
        <fullName evidence="7">PPM-type phosphatase domain-containing protein</fullName>
    </recommendedName>
</protein>
<dbReference type="PANTHER" id="PTHR47992">
    <property type="entry name" value="PROTEIN PHOSPHATASE"/>
    <property type="match status" value="1"/>
</dbReference>
<dbReference type="InterPro" id="IPR036770">
    <property type="entry name" value="Ankyrin_rpt-contain_sf"/>
</dbReference>
<proteinExistence type="inferred from homology"/>
<feature type="compositionally biased region" description="Polar residues" evidence="6">
    <location>
        <begin position="35"/>
        <end position="47"/>
    </location>
</feature>
<dbReference type="SMART" id="SM00332">
    <property type="entry name" value="PP2Cc"/>
    <property type="match status" value="1"/>
</dbReference>
<dbReference type="Gene3D" id="1.25.40.20">
    <property type="entry name" value="Ankyrin repeat-containing domain"/>
    <property type="match status" value="1"/>
</dbReference>
<dbReference type="OrthoDB" id="10264738at2759"/>
<comment type="caution">
    <text evidence="8">The sequence shown here is derived from an EMBL/GenBank/DDBJ whole genome shotgun (WGS) entry which is preliminary data.</text>
</comment>
<dbReference type="EMBL" id="BRXW01000459">
    <property type="protein sequence ID" value="GMH57063.1"/>
    <property type="molecule type" value="Genomic_DNA"/>
</dbReference>
<feature type="domain" description="PPM-type phosphatase" evidence="7">
    <location>
        <begin position="322"/>
        <end position="552"/>
    </location>
</feature>
<dbReference type="GO" id="GO:0046872">
    <property type="term" value="F:metal ion binding"/>
    <property type="evidence" value="ECO:0007669"/>
    <property type="project" value="UniProtKB-KW"/>
</dbReference>
<dbReference type="PROSITE" id="PS01032">
    <property type="entry name" value="PPM_1"/>
    <property type="match status" value="1"/>
</dbReference>
<dbReference type="SUPFAM" id="SSF81606">
    <property type="entry name" value="PP2C-like"/>
    <property type="match status" value="1"/>
</dbReference>
<dbReference type="Gene3D" id="3.60.40.10">
    <property type="entry name" value="PPM-type phosphatase domain"/>
    <property type="match status" value="1"/>
</dbReference>
<dbReference type="GO" id="GO:0004722">
    <property type="term" value="F:protein serine/threonine phosphatase activity"/>
    <property type="evidence" value="ECO:0007669"/>
    <property type="project" value="InterPro"/>
</dbReference>
<dbReference type="SMART" id="SM00248">
    <property type="entry name" value="ANK"/>
    <property type="match status" value="3"/>
</dbReference>
<evidence type="ECO:0000256" key="1">
    <source>
        <dbReference type="ARBA" id="ARBA00004170"/>
    </source>
</evidence>
<dbReference type="SUPFAM" id="SSF48403">
    <property type="entry name" value="Ankyrin repeat"/>
    <property type="match status" value="1"/>
</dbReference>
<keyword evidence="2" id="KW-0479">Metal-binding</keyword>
<keyword evidence="4 5" id="KW-0904">Protein phosphatase</keyword>
<comment type="subcellular location">
    <subcellularLocation>
        <location evidence="1">Membrane</location>
        <topology evidence="1">Peripheral membrane protein</topology>
    </subcellularLocation>
</comment>
<evidence type="ECO:0000259" key="7">
    <source>
        <dbReference type="PROSITE" id="PS51746"/>
    </source>
</evidence>
<dbReference type="CDD" id="cd00143">
    <property type="entry name" value="PP2Cc"/>
    <property type="match status" value="1"/>
</dbReference>
<dbReference type="Proteomes" id="UP001165122">
    <property type="component" value="Unassembled WGS sequence"/>
</dbReference>
<dbReference type="AlphaFoldDB" id="A0A9W7DW32"/>
<keyword evidence="3 5" id="KW-0378">Hydrolase</keyword>
<dbReference type="InterPro" id="IPR036457">
    <property type="entry name" value="PPM-type-like_dom_sf"/>
</dbReference>
<evidence type="ECO:0000256" key="3">
    <source>
        <dbReference type="ARBA" id="ARBA00022801"/>
    </source>
</evidence>
<reference evidence="9" key="1">
    <citation type="journal article" date="2023" name="Commun. Biol.">
        <title>Genome analysis of Parmales, the sister group of diatoms, reveals the evolutionary specialization of diatoms from phago-mixotrophs to photoautotrophs.</title>
        <authorList>
            <person name="Ban H."/>
            <person name="Sato S."/>
            <person name="Yoshikawa S."/>
            <person name="Yamada K."/>
            <person name="Nakamura Y."/>
            <person name="Ichinomiya M."/>
            <person name="Sato N."/>
            <person name="Blanc-Mathieu R."/>
            <person name="Endo H."/>
            <person name="Kuwata A."/>
            <person name="Ogata H."/>
        </authorList>
    </citation>
    <scope>NUCLEOTIDE SEQUENCE [LARGE SCALE GENOMIC DNA]</scope>
    <source>
        <strain evidence="9">NIES 3700</strain>
    </source>
</reference>
<accession>A0A9W7DW32</accession>
<name>A0A9W7DW32_9STRA</name>
<dbReference type="Pfam" id="PF12796">
    <property type="entry name" value="Ank_2"/>
    <property type="match status" value="1"/>
</dbReference>
<organism evidence="8 9">
    <name type="scientific">Triparma laevis f. longispina</name>
    <dbReference type="NCBI Taxonomy" id="1714387"/>
    <lineage>
        <taxon>Eukaryota</taxon>
        <taxon>Sar</taxon>
        <taxon>Stramenopiles</taxon>
        <taxon>Ochrophyta</taxon>
        <taxon>Bolidophyceae</taxon>
        <taxon>Parmales</taxon>
        <taxon>Triparmaceae</taxon>
        <taxon>Triparma</taxon>
    </lineage>
</organism>
<sequence length="553" mass="60368">MFSLFLKGGIGQLLAPDPEYESRENSEARTPSPPTNANVDSITTDMASMNVAATAPTNAGSPPKPSPPTTTTTALPPTPSTPLPYTPASPLTVPPSSPLHINTSLLLSPNMRTPTRSTLLSPPPSPWGSPTAINLRDEILSACTDTAFCLSSPTKSWDIVKTVFRICESKHMDEKKLKKINNKFTKHPALLHSRSTNLTPLTPDGLTPLHASCLHSNLPVLQLILQLEPTLIVQKTLTGKTALHVAAQAGFKDGCDYLLSLMINPLAKGVNAPVSLSGETPASLAFWKGFKDLARELCEDGDFGVLNFLDKEGRMFEGKGYRCGEGEIKGWRSDMEDCVFLRERFVGVCDGHGGKGVAEIFVQNIEEKKGETEWKEELERIDELCQHTEGGSTVCVVRWEEEIIECCNLGDSRALVISESGVVQISEEISVEEDRARIEEAGMKVVEGRVERKFGESIAMSRALGDWDYKHSTPKGIVCEPCVKQVKKEGVKFIVVACDGIWDVMKNEDVEGFVKGFKWGEGGGVVECADALCREAWRRGSEDNCSVVMVKFD</sequence>
<evidence type="ECO:0000256" key="2">
    <source>
        <dbReference type="ARBA" id="ARBA00022723"/>
    </source>
</evidence>
<feature type="region of interest" description="Disordered" evidence="6">
    <location>
        <begin position="12"/>
        <end position="92"/>
    </location>
</feature>
<evidence type="ECO:0000313" key="9">
    <source>
        <dbReference type="Proteomes" id="UP001165122"/>
    </source>
</evidence>
<evidence type="ECO:0000313" key="8">
    <source>
        <dbReference type="EMBL" id="GMH57063.1"/>
    </source>
</evidence>
<keyword evidence="9" id="KW-1185">Reference proteome</keyword>
<dbReference type="InterPro" id="IPR002110">
    <property type="entry name" value="Ankyrin_rpt"/>
</dbReference>
<gene>
    <name evidence="8" type="ORF">TrLO_g11423</name>
</gene>
<feature type="compositionally biased region" description="Pro residues" evidence="6">
    <location>
        <begin position="76"/>
        <end position="92"/>
    </location>
</feature>
<dbReference type="InterPro" id="IPR000222">
    <property type="entry name" value="PP2C_BS"/>
</dbReference>
<comment type="similarity">
    <text evidence="5">Belongs to the PP2C family.</text>
</comment>
<dbReference type="Pfam" id="PF00481">
    <property type="entry name" value="PP2C"/>
    <property type="match status" value="1"/>
</dbReference>
<dbReference type="InterPro" id="IPR001932">
    <property type="entry name" value="PPM-type_phosphatase-like_dom"/>
</dbReference>